<reference evidence="2" key="1">
    <citation type="submission" date="2022-11" db="UniProtKB">
        <authorList>
            <consortium name="WormBaseParasite"/>
        </authorList>
    </citation>
    <scope>IDENTIFICATION</scope>
</reference>
<name>A0AC35EW23_9BILA</name>
<protein>
    <submittedName>
        <fullName evidence="2">PARP-type domain-containing protein</fullName>
    </submittedName>
</protein>
<organism evidence="1 2">
    <name type="scientific">Panagrolaimus sp. PS1159</name>
    <dbReference type="NCBI Taxonomy" id="55785"/>
    <lineage>
        <taxon>Eukaryota</taxon>
        <taxon>Metazoa</taxon>
        <taxon>Ecdysozoa</taxon>
        <taxon>Nematoda</taxon>
        <taxon>Chromadorea</taxon>
        <taxon>Rhabditida</taxon>
        <taxon>Tylenchina</taxon>
        <taxon>Panagrolaimomorpha</taxon>
        <taxon>Panagrolaimoidea</taxon>
        <taxon>Panagrolaimidae</taxon>
        <taxon>Panagrolaimus</taxon>
    </lineage>
</organism>
<evidence type="ECO:0000313" key="1">
    <source>
        <dbReference type="Proteomes" id="UP000887580"/>
    </source>
</evidence>
<accession>A0AC35EW23</accession>
<proteinExistence type="predicted"/>
<evidence type="ECO:0000313" key="2">
    <source>
        <dbReference type="WBParaSite" id="PS1159_v2.g10536.t1"/>
    </source>
</evidence>
<dbReference type="Proteomes" id="UP000887580">
    <property type="component" value="Unplaced"/>
</dbReference>
<dbReference type="WBParaSite" id="PS1159_v2.g10536.t1">
    <property type="protein sequence ID" value="PS1159_v2.g10536.t1"/>
    <property type="gene ID" value="PS1159_v2.g10536"/>
</dbReference>
<sequence>MSRREKLLHELPFGVDYAKSARARCKYCEMNIPKGELRLSVRYPSHKFMKMQDNWLHERCFWKSVRKDELSEATIYGFEALEWEDQQMLREKIILNEKEIKKDEELNDADVKDIPLVSSGKDLEALKEQTKMLSEIKKELAEFKLKLKELEEIINANDYYVRADEGVFELTEQLADLIVFGVPSKCQKCKEGTLFYDYTEHAYKCEGTDEKACGLSDPNPKRKPLKIPENWVENGFLENRKLPMLKARSYPPGAHVKMDTVTDYPRDRIRRPTRFGKHLEDKD</sequence>